<dbReference type="InterPro" id="IPR027417">
    <property type="entry name" value="P-loop_NTPase"/>
</dbReference>
<reference evidence="12 13" key="1">
    <citation type="journal article" date="2019" name="Int. J. Syst. Evol. Microbiol.">
        <title>The Global Catalogue of Microorganisms (GCM) 10K type strain sequencing project: providing services to taxonomists for standard genome sequencing and annotation.</title>
        <authorList>
            <consortium name="The Broad Institute Genomics Platform"/>
            <consortium name="The Broad Institute Genome Sequencing Center for Infectious Disease"/>
            <person name="Wu L."/>
            <person name="Ma J."/>
        </authorList>
    </citation>
    <scope>NUCLEOTIDE SEQUENCE [LARGE SCALE GENOMIC DNA]</scope>
    <source>
        <strain evidence="12 13">JCM 6242</strain>
    </source>
</reference>
<evidence type="ECO:0000256" key="7">
    <source>
        <dbReference type="ARBA" id="ARBA00023136"/>
    </source>
</evidence>
<feature type="domain" description="Peptidase C39" evidence="11">
    <location>
        <begin position="10"/>
        <end position="129"/>
    </location>
</feature>
<organism evidence="12 13">
    <name type="scientific">Streptosporangium fragile</name>
    <dbReference type="NCBI Taxonomy" id="46186"/>
    <lineage>
        <taxon>Bacteria</taxon>
        <taxon>Bacillati</taxon>
        <taxon>Actinomycetota</taxon>
        <taxon>Actinomycetes</taxon>
        <taxon>Streptosporangiales</taxon>
        <taxon>Streptosporangiaceae</taxon>
        <taxon>Streptosporangium</taxon>
    </lineage>
</organism>
<dbReference type="RefSeq" id="WP_344979388.1">
    <property type="nucleotide sequence ID" value="NZ_BAAAVI010000063.1"/>
</dbReference>
<dbReference type="Pfam" id="PF00664">
    <property type="entry name" value="ABC_membrane"/>
    <property type="match status" value="1"/>
</dbReference>
<feature type="domain" description="ABC transmembrane type-1" evidence="10">
    <location>
        <begin position="165"/>
        <end position="446"/>
    </location>
</feature>
<keyword evidence="7 8" id="KW-0472">Membrane</keyword>
<keyword evidence="4" id="KW-0378">Hydrolase</keyword>
<dbReference type="Gene3D" id="3.40.50.300">
    <property type="entry name" value="P-loop containing nucleotide triphosphate hydrolases"/>
    <property type="match status" value="1"/>
</dbReference>
<dbReference type="PROSITE" id="PS00211">
    <property type="entry name" value="ABC_TRANSPORTER_1"/>
    <property type="match status" value="1"/>
</dbReference>
<dbReference type="PROSITE" id="PS50893">
    <property type="entry name" value="ABC_TRANSPORTER_2"/>
    <property type="match status" value="1"/>
</dbReference>
<feature type="transmembrane region" description="Helical" evidence="8">
    <location>
        <begin position="392"/>
        <end position="411"/>
    </location>
</feature>
<dbReference type="Gene3D" id="1.20.1560.10">
    <property type="entry name" value="ABC transporter type 1, transmembrane domain"/>
    <property type="match status" value="1"/>
</dbReference>
<dbReference type="Pfam" id="PF03412">
    <property type="entry name" value="Peptidase_C39"/>
    <property type="match status" value="1"/>
</dbReference>
<proteinExistence type="predicted"/>
<feature type="transmembrane region" description="Helical" evidence="8">
    <location>
        <begin position="302"/>
        <end position="322"/>
    </location>
</feature>
<evidence type="ECO:0000259" key="9">
    <source>
        <dbReference type="PROSITE" id="PS50893"/>
    </source>
</evidence>
<protein>
    <submittedName>
        <fullName evidence="12">Peptidase domain-containing ABC transporter</fullName>
    </submittedName>
</protein>
<dbReference type="PROSITE" id="PS50929">
    <property type="entry name" value="ABC_TM1F"/>
    <property type="match status" value="1"/>
</dbReference>
<feature type="transmembrane region" description="Helical" evidence="8">
    <location>
        <begin position="201"/>
        <end position="221"/>
    </location>
</feature>
<comment type="subcellular location">
    <subcellularLocation>
        <location evidence="1">Cell membrane</location>
        <topology evidence="1">Multi-pass membrane protein</topology>
    </subcellularLocation>
</comment>
<evidence type="ECO:0000256" key="6">
    <source>
        <dbReference type="ARBA" id="ARBA00022989"/>
    </source>
</evidence>
<feature type="transmembrane region" description="Helical" evidence="8">
    <location>
        <begin position="423"/>
        <end position="444"/>
    </location>
</feature>
<keyword evidence="4" id="KW-0645">Protease</keyword>
<dbReference type="Gene3D" id="3.90.70.10">
    <property type="entry name" value="Cysteine proteinases"/>
    <property type="match status" value="1"/>
</dbReference>
<evidence type="ECO:0000256" key="5">
    <source>
        <dbReference type="ARBA" id="ARBA00022840"/>
    </source>
</evidence>
<dbReference type="InterPro" id="IPR017871">
    <property type="entry name" value="ABC_transporter-like_CS"/>
</dbReference>
<evidence type="ECO:0000313" key="12">
    <source>
        <dbReference type="EMBL" id="GAA2898867.1"/>
    </source>
</evidence>
<evidence type="ECO:0000259" key="11">
    <source>
        <dbReference type="PROSITE" id="PS50990"/>
    </source>
</evidence>
<dbReference type="InterPro" id="IPR003593">
    <property type="entry name" value="AAA+_ATPase"/>
</dbReference>
<gene>
    <name evidence="12" type="ORF">GCM10010517_64280</name>
</gene>
<comment type="caution">
    <text evidence="12">The sequence shown here is derived from an EMBL/GenBank/DDBJ whole genome shotgun (WGS) entry which is preliminary data.</text>
</comment>
<dbReference type="EMBL" id="BAAAVI010000063">
    <property type="protein sequence ID" value="GAA2898867.1"/>
    <property type="molecule type" value="Genomic_DNA"/>
</dbReference>
<sequence length="732" mass="79298">MRRRVPVRLQMTGTECGAACLAMVLSHHGRDTSVSECRELLGPGRDGVSPVGIVAAARRNGMRAIAERVGDPLAAPLTHPVIVHWGKNHYVVLERAGRDRVHVVDPARGRRVLSREEFAGEYSGVLIDLSPDEGFVRRRTPLRQNVLLRYLREFVGVAGGRRILLGILLLAGALQALGLALPLATQTVVDHLIPDGRHDLLGVLGAAVIGLTVMQGALTLLRSRMLLRLRALADEQLVGRFVTHLLRLPLDFFLQRSRGDLLMRLGSVSAGRETVTQHALTLCLDTIMLSGYVTALAFLSPWYMLIVAVLAAMQVGLMLSSYRRVNVLSQRELTARAEEQNYLVEALQAVLPVKANGVEGQARRRWRDLFDAYQAAMLRRGRAVSWFEGGQAALSLLAPLALLWCGVWLVLGGQMSLGSMLAANTLAMSVLSPLMGFVGIVQLLSMLRGQIERIYDVLDSAPEPSGDRVLDGRLPVSVRARDITFRYAPETPPVLRDVSLDVPAGAKLGIVGRTGSGKSTLALLVLGLLRAETGTVMHDGVAIEELDLAELRQGCGAVLQELSLFNGTIRDNITLGSPDATEDDVVEAATMAGLHQDVLRLPMGYRTRVGEGGASLSAGQRQRVALARALVHRPRLLILDEATSHLDPETERRVDAALSALRVTRIVISHRLSAVLNAHEIVVMEQGRIVARGDHNELVNRPGPYRELFGQAMAPEPALPVAPALPVGPALP</sequence>
<dbReference type="InterPro" id="IPR036640">
    <property type="entry name" value="ABC1_TM_sf"/>
</dbReference>
<name>A0ABN3W6H3_9ACTN</name>
<keyword evidence="2 8" id="KW-0812">Transmembrane</keyword>
<keyword evidence="5" id="KW-0067">ATP-binding</keyword>
<evidence type="ECO:0000256" key="8">
    <source>
        <dbReference type="SAM" id="Phobius"/>
    </source>
</evidence>
<evidence type="ECO:0000256" key="3">
    <source>
        <dbReference type="ARBA" id="ARBA00022741"/>
    </source>
</evidence>
<accession>A0ABN3W6H3</accession>
<evidence type="ECO:0000256" key="4">
    <source>
        <dbReference type="ARBA" id="ARBA00022807"/>
    </source>
</evidence>
<keyword evidence="3" id="KW-0547">Nucleotide-binding</keyword>
<evidence type="ECO:0000256" key="1">
    <source>
        <dbReference type="ARBA" id="ARBA00004651"/>
    </source>
</evidence>
<keyword evidence="13" id="KW-1185">Reference proteome</keyword>
<dbReference type="InterPro" id="IPR003439">
    <property type="entry name" value="ABC_transporter-like_ATP-bd"/>
</dbReference>
<keyword evidence="4" id="KW-0788">Thiol protease</keyword>
<dbReference type="SUPFAM" id="SSF52540">
    <property type="entry name" value="P-loop containing nucleoside triphosphate hydrolases"/>
    <property type="match status" value="1"/>
</dbReference>
<evidence type="ECO:0000259" key="10">
    <source>
        <dbReference type="PROSITE" id="PS50929"/>
    </source>
</evidence>
<dbReference type="SUPFAM" id="SSF90123">
    <property type="entry name" value="ABC transporter transmembrane region"/>
    <property type="match status" value="1"/>
</dbReference>
<dbReference type="InterPro" id="IPR005074">
    <property type="entry name" value="Peptidase_C39"/>
</dbReference>
<dbReference type="PROSITE" id="PS50990">
    <property type="entry name" value="PEPTIDASE_C39"/>
    <property type="match status" value="1"/>
</dbReference>
<dbReference type="InterPro" id="IPR011527">
    <property type="entry name" value="ABC1_TM_dom"/>
</dbReference>
<dbReference type="PANTHER" id="PTHR24221">
    <property type="entry name" value="ATP-BINDING CASSETTE SUB-FAMILY B"/>
    <property type="match status" value="1"/>
</dbReference>
<evidence type="ECO:0000256" key="2">
    <source>
        <dbReference type="ARBA" id="ARBA00022692"/>
    </source>
</evidence>
<feature type="domain" description="ABC transporter" evidence="9">
    <location>
        <begin position="478"/>
        <end position="711"/>
    </location>
</feature>
<dbReference type="InterPro" id="IPR039421">
    <property type="entry name" value="Type_1_exporter"/>
</dbReference>
<feature type="transmembrane region" description="Helical" evidence="8">
    <location>
        <begin position="163"/>
        <end position="181"/>
    </location>
</feature>
<dbReference type="SMART" id="SM00382">
    <property type="entry name" value="AAA"/>
    <property type="match status" value="1"/>
</dbReference>
<evidence type="ECO:0000313" key="13">
    <source>
        <dbReference type="Proteomes" id="UP001500831"/>
    </source>
</evidence>
<dbReference type="Proteomes" id="UP001500831">
    <property type="component" value="Unassembled WGS sequence"/>
</dbReference>
<keyword evidence="6 8" id="KW-1133">Transmembrane helix</keyword>
<dbReference type="PANTHER" id="PTHR24221:SF606">
    <property type="entry name" value="COLICIN V SECRETION-PROCESSING ATP-BINDING PROTEIN"/>
    <property type="match status" value="1"/>
</dbReference>
<dbReference type="Pfam" id="PF00005">
    <property type="entry name" value="ABC_tran"/>
    <property type="match status" value="1"/>
</dbReference>